<reference evidence="12" key="1">
    <citation type="submission" date="2025-08" db="UniProtKB">
        <authorList>
            <consortium name="Ensembl"/>
        </authorList>
    </citation>
    <scope>IDENTIFICATION</scope>
</reference>
<dbReference type="PANTHER" id="PTHR19433:SF127">
    <property type="entry name" value="NITR9"/>
    <property type="match status" value="1"/>
</dbReference>
<evidence type="ECO:0000256" key="8">
    <source>
        <dbReference type="SAM" id="MobiDB-lite"/>
    </source>
</evidence>
<dbReference type="PANTHER" id="PTHR19433">
    <property type="entry name" value="T-CELL RECEPTOR ALPHA CHAIN V REGION-RELATED"/>
    <property type="match status" value="1"/>
</dbReference>
<dbReference type="SMART" id="SM00406">
    <property type="entry name" value="IGv"/>
    <property type="match status" value="2"/>
</dbReference>
<sequence>MTAAKFALYVTCLLMGRMADAITLESSSHSRFLSVSVGEDVTLECFHEDSLALMFFWYKQSLGQKPELVSKFYKHDKSGSLIGEFKNDQRIELETSPGKYNVRITDVQISDSATYHCMSGYSYVYEFMEGIIVHVKTSDLNVPLFIHQSASETIQPGDSLTLTCTVHPGTCDGEHSVYWFKNSEKTNPGLIFTRGGQNDQCERNPDTDTNTCVYNLPMKNLTRSLAGTYYCAVSSCGRIRFGNGTTVDIEDGVDNLVLVYILSAALALTTILAVLLAYKAFTTYKATSHKCTGPEARTSAALDPNAEGDQDSENLHYAALRRNKANRSTRQRDDSLSECVYSGVRQ</sequence>
<dbReference type="InterPro" id="IPR003599">
    <property type="entry name" value="Ig_sub"/>
</dbReference>
<evidence type="ECO:0000256" key="1">
    <source>
        <dbReference type="ARBA" id="ARBA00004236"/>
    </source>
</evidence>
<evidence type="ECO:0000313" key="12">
    <source>
        <dbReference type="Ensembl" id="ENSLBEP00000000173.1"/>
    </source>
</evidence>
<dbReference type="InterPro" id="IPR052051">
    <property type="entry name" value="TCR_complex_component"/>
</dbReference>
<organism evidence="12 13">
    <name type="scientific">Labrus bergylta</name>
    <name type="common">ballan wrasse</name>
    <dbReference type="NCBI Taxonomy" id="56723"/>
    <lineage>
        <taxon>Eukaryota</taxon>
        <taxon>Metazoa</taxon>
        <taxon>Chordata</taxon>
        <taxon>Craniata</taxon>
        <taxon>Vertebrata</taxon>
        <taxon>Euteleostomi</taxon>
        <taxon>Actinopterygii</taxon>
        <taxon>Neopterygii</taxon>
        <taxon>Teleostei</taxon>
        <taxon>Neoteleostei</taxon>
        <taxon>Acanthomorphata</taxon>
        <taxon>Eupercaria</taxon>
        <taxon>Labriformes</taxon>
        <taxon>Labridae</taxon>
        <taxon>Labrus</taxon>
    </lineage>
</organism>
<dbReference type="STRING" id="56723.ENSLBEP00000000173"/>
<evidence type="ECO:0000259" key="11">
    <source>
        <dbReference type="PROSITE" id="PS50835"/>
    </source>
</evidence>
<dbReference type="FunCoup" id="A0A3Q3E054">
    <property type="interactions" value="100"/>
</dbReference>
<dbReference type="SUPFAM" id="SSF48726">
    <property type="entry name" value="Immunoglobulin"/>
    <property type="match status" value="2"/>
</dbReference>
<dbReference type="InterPro" id="IPR013783">
    <property type="entry name" value="Ig-like_fold"/>
</dbReference>
<keyword evidence="13" id="KW-1185">Reference proteome</keyword>
<evidence type="ECO:0000256" key="9">
    <source>
        <dbReference type="SAM" id="Phobius"/>
    </source>
</evidence>
<feature type="region of interest" description="Disordered" evidence="8">
    <location>
        <begin position="290"/>
        <end position="313"/>
    </location>
</feature>
<feature type="domain" description="Ig-like" evidence="11">
    <location>
        <begin position="143"/>
        <end position="248"/>
    </location>
</feature>
<dbReference type="Proteomes" id="UP000261660">
    <property type="component" value="Unplaced"/>
</dbReference>
<dbReference type="Pfam" id="PF07686">
    <property type="entry name" value="V-set"/>
    <property type="match status" value="2"/>
</dbReference>
<evidence type="ECO:0000256" key="4">
    <source>
        <dbReference type="ARBA" id="ARBA00022859"/>
    </source>
</evidence>
<dbReference type="PROSITE" id="PS50835">
    <property type="entry name" value="IG_LIKE"/>
    <property type="match status" value="2"/>
</dbReference>
<keyword evidence="9" id="KW-1133">Transmembrane helix</keyword>
<dbReference type="GO" id="GO:0005886">
    <property type="term" value="C:plasma membrane"/>
    <property type="evidence" value="ECO:0007669"/>
    <property type="project" value="UniProtKB-SubCell"/>
</dbReference>
<dbReference type="InterPro" id="IPR013106">
    <property type="entry name" value="Ig_V-set"/>
</dbReference>
<evidence type="ECO:0000256" key="5">
    <source>
        <dbReference type="ARBA" id="ARBA00023136"/>
    </source>
</evidence>
<dbReference type="GO" id="GO:0009617">
    <property type="term" value="P:response to bacterium"/>
    <property type="evidence" value="ECO:0007669"/>
    <property type="project" value="TreeGrafter"/>
</dbReference>
<feature type="signal peptide" evidence="10">
    <location>
        <begin position="1"/>
        <end position="21"/>
    </location>
</feature>
<keyword evidence="3 10" id="KW-0732">Signal</keyword>
<dbReference type="GeneTree" id="ENSGT00950000182968"/>
<accession>A0A3Q3E054</accession>
<keyword evidence="4" id="KW-0391">Immunity</keyword>
<evidence type="ECO:0000256" key="10">
    <source>
        <dbReference type="SAM" id="SignalP"/>
    </source>
</evidence>
<dbReference type="GO" id="GO:0002376">
    <property type="term" value="P:immune system process"/>
    <property type="evidence" value="ECO:0007669"/>
    <property type="project" value="UniProtKB-KW"/>
</dbReference>
<dbReference type="InterPro" id="IPR007110">
    <property type="entry name" value="Ig-like_dom"/>
</dbReference>
<proteinExistence type="predicted"/>
<evidence type="ECO:0000256" key="6">
    <source>
        <dbReference type="ARBA" id="ARBA00023157"/>
    </source>
</evidence>
<dbReference type="OrthoDB" id="8727698at2759"/>
<name>A0A3Q3E054_9LABR</name>
<evidence type="ECO:0000313" key="13">
    <source>
        <dbReference type="Proteomes" id="UP000261660"/>
    </source>
</evidence>
<reference evidence="12" key="2">
    <citation type="submission" date="2025-09" db="UniProtKB">
        <authorList>
            <consortium name="Ensembl"/>
        </authorList>
    </citation>
    <scope>IDENTIFICATION</scope>
</reference>
<dbReference type="AlphaFoldDB" id="A0A3Q3E054"/>
<dbReference type="InParanoid" id="A0A3Q3E054"/>
<keyword evidence="2" id="KW-1003">Cell membrane</keyword>
<evidence type="ECO:0000256" key="2">
    <source>
        <dbReference type="ARBA" id="ARBA00022475"/>
    </source>
</evidence>
<keyword evidence="5 9" id="KW-0472">Membrane</keyword>
<evidence type="ECO:0000256" key="7">
    <source>
        <dbReference type="ARBA" id="ARBA00023180"/>
    </source>
</evidence>
<keyword evidence="9" id="KW-0812">Transmembrane</keyword>
<comment type="subcellular location">
    <subcellularLocation>
        <location evidence="1">Cell membrane</location>
    </subcellularLocation>
</comment>
<feature type="transmembrane region" description="Helical" evidence="9">
    <location>
        <begin position="257"/>
        <end position="278"/>
    </location>
</feature>
<dbReference type="InterPro" id="IPR036179">
    <property type="entry name" value="Ig-like_dom_sf"/>
</dbReference>
<evidence type="ECO:0000256" key="3">
    <source>
        <dbReference type="ARBA" id="ARBA00022729"/>
    </source>
</evidence>
<dbReference type="Ensembl" id="ENSLBET00000000177.1">
    <property type="protein sequence ID" value="ENSLBEP00000000173.1"/>
    <property type="gene ID" value="ENSLBEG00000000147.1"/>
</dbReference>
<keyword evidence="7" id="KW-0325">Glycoprotein</keyword>
<dbReference type="Gene3D" id="2.60.40.10">
    <property type="entry name" value="Immunoglobulins"/>
    <property type="match status" value="2"/>
</dbReference>
<feature type="domain" description="Ig-like" evidence="11">
    <location>
        <begin position="38"/>
        <end position="117"/>
    </location>
</feature>
<protein>
    <submittedName>
        <fullName evidence="12">Uncharacterized LOC109992842</fullName>
    </submittedName>
</protein>
<feature type="chain" id="PRO_5018634797" evidence="10">
    <location>
        <begin position="22"/>
        <end position="346"/>
    </location>
</feature>
<keyword evidence="6" id="KW-1015">Disulfide bond</keyword>
<dbReference type="SMART" id="SM00409">
    <property type="entry name" value="IG"/>
    <property type="match status" value="2"/>
</dbReference>